<dbReference type="Proteomes" id="UP000007879">
    <property type="component" value="Unassembled WGS sequence"/>
</dbReference>
<protein>
    <submittedName>
        <fullName evidence="2">Uncharacterized protein</fullName>
    </submittedName>
</protein>
<evidence type="ECO:0000313" key="3">
    <source>
        <dbReference type="Proteomes" id="UP000007879"/>
    </source>
</evidence>
<name>A0A1X7VP82_AMPQE</name>
<feature type="compositionally biased region" description="Acidic residues" evidence="1">
    <location>
        <begin position="84"/>
        <end position="107"/>
    </location>
</feature>
<feature type="region of interest" description="Disordered" evidence="1">
    <location>
        <begin position="71"/>
        <end position="108"/>
    </location>
</feature>
<reference evidence="2" key="2">
    <citation type="submission" date="2017-05" db="UniProtKB">
        <authorList>
            <consortium name="EnsemblMetazoa"/>
        </authorList>
    </citation>
    <scope>IDENTIFICATION</scope>
</reference>
<keyword evidence="3" id="KW-1185">Reference proteome</keyword>
<dbReference type="AlphaFoldDB" id="A0A1X7VP82"/>
<accession>A0A1X7VP82</accession>
<sequence>MAEKRAYRRGPAKPWSTRKVVMLKADRKKFDASPELSPFSALLQSREKKKKSAADCDGSYTDTVPIPSKSLCEEEKIVESKEESVDEAEEDEKQGGNEDTEVENAEEEGLKDAFDDNFLIKACSVVALTKLKSLNLSVIQEEEGILPGETMTPISSTPINRKRFVLIIQ</sequence>
<gene>
    <name evidence="2" type="primary">109589845</name>
</gene>
<dbReference type="EnsemblMetazoa" id="XM_020005842.1">
    <property type="protein sequence ID" value="XP_019861401.1"/>
    <property type="gene ID" value="LOC109589845"/>
</dbReference>
<proteinExistence type="predicted"/>
<dbReference type="KEGG" id="aqu:109589845"/>
<dbReference type="EnsemblMetazoa" id="Aqu2.1.41694_001">
    <property type="protein sequence ID" value="Aqu2.1.41694_001"/>
    <property type="gene ID" value="Aqu2.1.41694"/>
</dbReference>
<dbReference type="InParanoid" id="A0A1X7VP82"/>
<evidence type="ECO:0000256" key="1">
    <source>
        <dbReference type="SAM" id="MobiDB-lite"/>
    </source>
</evidence>
<evidence type="ECO:0000313" key="2">
    <source>
        <dbReference type="EnsemblMetazoa" id="Aqu2.1.41694_001"/>
    </source>
</evidence>
<organism evidence="2">
    <name type="scientific">Amphimedon queenslandica</name>
    <name type="common">Sponge</name>
    <dbReference type="NCBI Taxonomy" id="400682"/>
    <lineage>
        <taxon>Eukaryota</taxon>
        <taxon>Metazoa</taxon>
        <taxon>Porifera</taxon>
        <taxon>Demospongiae</taxon>
        <taxon>Heteroscleromorpha</taxon>
        <taxon>Haplosclerida</taxon>
        <taxon>Niphatidae</taxon>
        <taxon>Amphimedon</taxon>
    </lineage>
</organism>
<reference evidence="3" key="1">
    <citation type="journal article" date="2010" name="Nature">
        <title>The Amphimedon queenslandica genome and the evolution of animal complexity.</title>
        <authorList>
            <person name="Srivastava M."/>
            <person name="Simakov O."/>
            <person name="Chapman J."/>
            <person name="Fahey B."/>
            <person name="Gauthier M.E."/>
            <person name="Mitros T."/>
            <person name="Richards G.S."/>
            <person name="Conaco C."/>
            <person name="Dacre M."/>
            <person name="Hellsten U."/>
            <person name="Larroux C."/>
            <person name="Putnam N.H."/>
            <person name="Stanke M."/>
            <person name="Adamska M."/>
            <person name="Darling A."/>
            <person name="Degnan S.M."/>
            <person name="Oakley T.H."/>
            <person name="Plachetzki D.C."/>
            <person name="Zhai Y."/>
            <person name="Adamski M."/>
            <person name="Calcino A."/>
            <person name="Cummins S.F."/>
            <person name="Goodstein D.M."/>
            <person name="Harris C."/>
            <person name="Jackson D.J."/>
            <person name="Leys S.P."/>
            <person name="Shu S."/>
            <person name="Woodcroft B.J."/>
            <person name="Vervoort M."/>
            <person name="Kosik K.S."/>
            <person name="Manning G."/>
            <person name="Degnan B.M."/>
            <person name="Rokhsar D.S."/>
        </authorList>
    </citation>
    <scope>NUCLEOTIDE SEQUENCE [LARGE SCALE GENOMIC DNA]</scope>
</reference>
<feature type="compositionally biased region" description="Basic and acidic residues" evidence="1">
    <location>
        <begin position="71"/>
        <end position="83"/>
    </location>
</feature>